<evidence type="ECO:0000256" key="2">
    <source>
        <dbReference type="SAM" id="Phobius"/>
    </source>
</evidence>
<reference evidence="3 4" key="1">
    <citation type="submission" date="2015-03" db="EMBL/GenBank/DDBJ databases">
        <title>Pseudomonas fluorescens 1855-344 Genome sequencing and assembly.</title>
        <authorList>
            <person name="Eng W.W.H."/>
            <person name="Gan H.M."/>
            <person name="Savka M.A."/>
        </authorList>
    </citation>
    <scope>NUCLEOTIDE SEQUENCE [LARGE SCALE GENOMIC DNA]</scope>
    <source>
        <strain evidence="3 4">1855-344</strain>
    </source>
</reference>
<sequence length="311" mass="35211">MSDDTYTLYMRFQTPDPCIGPRERVPMLEQELAWARERATMHRFSWIMVLVPPLCLGPVLPGIAFLLGLLVYQGLSAPGVDLDRIVGDSLGWLVLATLLFMAAWVLHNYLRDKRDPTKRFWQSMPDQGLVELEHHTLVSGICLWSNDYDPDCNTLMQWTDGKLKCVQDSGISQWILAKTAAGHWLVLKEHFSGDFSYGRVGQMPAPDKLLQPRQQLAIAFAPGTHLQLGRRFDGAPMPLVETPYWLSADELKRLDEAAHHWNFLPPNRYGVVNDEDAAWVQRLVNRAQASVGPRPQEDCCAAQREQAPSPQ</sequence>
<feature type="region of interest" description="Disordered" evidence="1">
    <location>
        <begin position="290"/>
        <end position="311"/>
    </location>
</feature>
<keyword evidence="2" id="KW-0812">Transmembrane</keyword>
<dbReference type="AlphaFoldDB" id="A0A0F4XUN9"/>
<feature type="transmembrane region" description="Helical" evidence="2">
    <location>
        <begin position="90"/>
        <end position="110"/>
    </location>
</feature>
<evidence type="ECO:0000313" key="3">
    <source>
        <dbReference type="EMBL" id="KKA09540.1"/>
    </source>
</evidence>
<dbReference type="EMBL" id="JZXC01000002">
    <property type="protein sequence ID" value="KKA09540.1"/>
    <property type="molecule type" value="Genomic_DNA"/>
</dbReference>
<keyword evidence="2" id="KW-1133">Transmembrane helix</keyword>
<dbReference type="Proteomes" id="UP000033662">
    <property type="component" value="Unassembled WGS sequence"/>
</dbReference>
<organism evidence="3 4">
    <name type="scientific">Pseudomonas kilonensis</name>
    <dbReference type="NCBI Taxonomy" id="132476"/>
    <lineage>
        <taxon>Bacteria</taxon>
        <taxon>Pseudomonadati</taxon>
        <taxon>Pseudomonadota</taxon>
        <taxon>Gammaproteobacteria</taxon>
        <taxon>Pseudomonadales</taxon>
        <taxon>Pseudomonadaceae</taxon>
        <taxon>Pseudomonas</taxon>
    </lineage>
</organism>
<feature type="transmembrane region" description="Helical" evidence="2">
    <location>
        <begin position="46"/>
        <end position="70"/>
    </location>
</feature>
<protein>
    <submittedName>
        <fullName evidence="3">Uncharacterized protein</fullName>
    </submittedName>
</protein>
<accession>A0A0F4XUN9</accession>
<dbReference type="OrthoDB" id="6983459at2"/>
<evidence type="ECO:0000256" key="1">
    <source>
        <dbReference type="SAM" id="MobiDB-lite"/>
    </source>
</evidence>
<keyword evidence="2" id="KW-0472">Membrane</keyword>
<dbReference type="PATRIC" id="fig|132476.4.peg.2282"/>
<evidence type="ECO:0000313" key="4">
    <source>
        <dbReference type="Proteomes" id="UP000033662"/>
    </source>
</evidence>
<proteinExistence type="predicted"/>
<name>A0A0F4XUN9_9PSED</name>
<comment type="caution">
    <text evidence="3">The sequence shown here is derived from an EMBL/GenBank/DDBJ whole genome shotgun (WGS) entry which is preliminary data.</text>
</comment>
<gene>
    <name evidence="3" type="ORF">VP02_03210</name>
</gene>